<dbReference type="EMBL" id="GG745335">
    <property type="protein sequence ID" value="KNE60019.1"/>
    <property type="molecule type" value="Genomic_DNA"/>
</dbReference>
<evidence type="ECO:0000313" key="7">
    <source>
        <dbReference type="EMBL" id="KNE60019.1"/>
    </source>
</evidence>
<keyword evidence="3 5" id="KW-1133">Transmembrane helix</keyword>
<organism evidence="7 8">
    <name type="scientific">Allomyces macrogynus (strain ATCC 38327)</name>
    <name type="common">Allomyces javanicus var. macrogynus</name>
    <dbReference type="NCBI Taxonomy" id="578462"/>
    <lineage>
        <taxon>Eukaryota</taxon>
        <taxon>Fungi</taxon>
        <taxon>Fungi incertae sedis</taxon>
        <taxon>Blastocladiomycota</taxon>
        <taxon>Blastocladiomycetes</taxon>
        <taxon>Blastocladiales</taxon>
        <taxon>Blastocladiaceae</taxon>
        <taxon>Allomyces</taxon>
    </lineage>
</organism>
<evidence type="ECO:0000256" key="2">
    <source>
        <dbReference type="ARBA" id="ARBA00022692"/>
    </source>
</evidence>
<evidence type="ECO:0000256" key="4">
    <source>
        <dbReference type="ARBA" id="ARBA00023136"/>
    </source>
</evidence>
<feature type="transmembrane region" description="Helical" evidence="5">
    <location>
        <begin position="264"/>
        <end position="289"/>
    </location>
</feature>
<dbReference type="VEuPathDB" id="FungiDB:AMAG_05458"/>
<reference evidence="7 8" key="1">
    <citation type="submission" date="2009-11" db="EMBL/GenBank/DDBJ databases">
        <title>Annotation of Allomyces macrogynus ATCC 38327.</title>
        <authorList>
            <consortium name="The Broad Institute Genome Sequencing Platform"/>
            <person name="Russ C."/>
            <person name="Cuomo C."/>
            <person name="Burger G."/>
            <person name="Gray M.W."/>
            <person name="Holland P.W.H."/>
            <person name="King N."/>
            <person name="Lang F.B.F."/>
            <person name="Roger A.J."/>
            <person name="Ruiz-Trillo I."/>
            <person name="Young S.K."/>
            <person name="Zeng Q."/>
            <person name="Gargeya S."/>
            <person name="Fitzgerald M."/>
            <person name="Haas B."/>
            <person name="Abouelleil A."/>
            <person name="Alvarado L."/>
            <person name="Arachchi H.M."/>
            <person name="Berlin A."/>
            <person name="Chapman S.B."/>
            <person name="Gearin G."/>
            <person name="Goldberg J."/>
            <person name="Griggs A."/>
            <person name="Gujja S."/>
            <person name="Hansen M."/>
            <person name="Heiman D."/>
            <person name="Howarth C."/>
            <person name="Larimer J."/>
            <person name="Lui A."/>
            <person name="MacDonald P.J.P."/>
            <person name="McCowen C."/>
            <person name="Montmayeur A."/>
            <person name="Murphy C."/>
            <person name="Neiman D."/>
            <person name="Pearson M."/>
            <person name="Priest M."/>
            <person name="Roberts A."/>
            <person name="Saif S."/>
            <person name="Shea T."/>
            <person name="Sisk P."/>
            <person name="Stolte C."/>
            <person name="Sykes S."/>
            <person name="Wortman J."/>
            <person name="Nusbaum C."/>
            <person name="Birren B."/>
        </authorList>
    </citation>
    <scope>NUCLEOTIDE SEQUENCE [LARGE SCALE GENOMIC DNA]</scope>
    <source>
        <strain evidence="7 8">ATCC 38327</strain>
    </source>
</reference>
<dbReference type="PANTHER" id="PTHR11863">
    <property type="entry name" value="STEROL DESATURASE"/>
    <property type="match status" value="1"/>
</dbReference>
<feature type="domain" description="Fatty acid hydroxylase" evidence="6">
    <location>
        <begin position="207"/>
        <end position="330"/>
    </location>
</feature>
<keyword evidence="8" id="KW-1185">Reference proteome</keyword>
<protein>
    <recommendedName>
        <fullName evidence="6">Fatty acid hydroxylase domain-containing protein</fullName>
    </recommendedName>
</protein>
<proteinExistence type="predicted"/>
<keyword evidence="4 5" id="KW-0472">Membrane</keyword>
<sequence>MFQTMATTTTANPADLAPTGKRKLVDEVEKLPSNFEINVLRPMMPRESMFHTAVAAVVVVFFKPEWIATAAPIVYDAVMTMRTAWAALAARHGLAWIMTADLFLLTTASYWLHALALGALDWSLRYPTSALGRFALHHKIQDAKIVPWRDWVKCAKTVLFNQFILNPVVGYLFMQMHAARVPCTTEVDCNAWAATIPDAATVARDLVIFVVIEEVLFYWSHRAFHWAPLYKAVHKQHHEFTAPIGLAAIYAHPVEHVLSNLGPVLLGPVLMGAHLLTTGLWTVVAIATTIHTHSGYELWGMPSARKHDWHHYAFIYQFGVLGLLDAVCGTEGGDRWRRYVRKYDARQEVVEKMEGNGKSKSE</sequence>
<evidence type="ECO:0000256" key="3">
    <source>
        <dbReference type="ARBA" id="ARBA00022989"/>
    </source>
</evidence>
<evidence type="ECO:0000259" key="6">
    <source>
        <dbReference type="Pfam" id="PF04116"/>
    </source>
</evidence>
<name>A0A0L0SC78_ALLM3</name>
<gene>
    <name evidence="7" type="ORF">AMAG_05458</name>
</gene>
<feature type="transmembrane region" description="Helical" evidence="5">
    <location>
        <begin position="95"/>
        <end position="120"/>
    </location>
</feature>
<dbReference type="AlphaFoldDB" id="A0A0L0SC78"/>
<dbReference type="OrthoDB" id="408954at2759"/>
<dbReference type="GO" id="GO:0016020">
    <property type="term" value="C:membrane"/>
    <property type="evidence" value="ECO:0007669"/>
    <property type="project" value="UniProtKB-SubCell"/>
</dbReference>
<dbReference type="GO" id="GO:0016491">
    <property type="term" value="F:oxidoreductase activity"/>
    <property type="evidence" value="ECO:0007669"/>
    <property type="project" value="InterPro"/>
</dbReference>
<dbReference type="GO" id="GO:0008610">
    <property type="term" value="P:lipid biosynthetic process"/>
    <property type="evidence" value="ECO:0007669"/>
    <property type="project" value="InterPro"/>
</dbReference>
<evidence type="ECO:0000313" key="8">
    <source>
        <dbReference type="Proteomes" id="UP000054350"/>
    </source>
</evidence>
<accession>A0A0L0SC78</accession>
<dbReference type="Proteomes" id="UP000054350">
    <property type="component" value="Unassembled WGS sequence"/>
</dbReference>
<dbReference type="InterPro" id="IPR050307">
    <property type="entry name" value="Sterol_Desaturase_Related"/>
</dbReference>
<comment type="subcellular location">
    <subcellularLocation>
        <location evidence="1">Membrane</location>
    </subcellularLocation>
</comment>
<evidence type="ECO:0000256" key="5">
    <source>
        <dbReference type="SAM" id="Phobius"/>
    </source>
</evidence>
<dbReference type="eggNOG" id="KOG0873">
    <property type="taxonomic scope" value="Eukaryota"/>
</dbReference>
<dbReference type="InterPro" id="IPR006694">
    <property type="entry name" value="Fatty_acid_hydroxylase"/>
</dbReference>
<dbReference type="Pfam" id="PF04116">
    <property type="entry name" value="FA_hydroxylase"/>
    <property type="match status" value="1"/>
</dbReference>
<evidence type="ECO:0000256" key="1">
    <source>
        <dbReference type="ARBA" id="ARBA00004370"/>
    </source>
</evidence>
<dbReference type="GO" id="GO:0005506">
    <property type="term" value="F:iron ion binding"/>
    <property type="evidence" value="ECO:0007669"/>
    <property type="project" value="InterPro"/>
</dbReference>
<reference evidence="8" key="2">
    <citation type="submission" date="2009-11" db="EMBL/GenBank/DDBJ databases">
        <title>The Genome Sequence of Allomyces macrogynus strain ATCC 38327.</title>
        <authorList>
            <consortium name="The Broad Institute Genome Sequencing Platform"/>
            <person name="Russ C."/>
            <person name="Cuomo C."/>
            <person name="Shea T."/>
            <person name="Young S.K."/>
            <person name="Zeng Q."/>
            <person name="Koehrsen M."/>
            <person name="Haas B."/>
            <person name="Borodovsky M."/>
            <person name="Guigo R."/>
            <person name="Alvarado L."/>
            <person name="Berlin A."/>
            <person name="Borenstein D."/>
            <person name="Chen Z."/>
            <person name="Engels R."/>
            <person name="Freedman E."/>
            <person name="Gellesch M."/>
            <person name="Goldberg J."/>
            <person name="Griggs A."/>
            <person name="Gujja S."/>
            <person name="Heiman D."/>
            <person name="Hepburn T."/>
            <person name="Howarth C."/>
            <person name="Jen D."/>
            <person name="Larson L."/>
            <person name="Lewis B."/>
            <person name="Mehta T."/>
            <person name="Park D."/>
            <person name="Pearson M."/>
            <person name="Roberts A."/>
            <person name="Saif S."/>
            <person name="Shenoy N."/>
            <person name="Sisk P."/>
            <person name="Stolte C."/>
            <person name="Sykes S."/>
            <person name="Walk T."/>
            <person name="White J."/>
            <person name="Yandava C."/>
            <person name="Burger G."/>
            <person name="Gray M.W."/>
            <person name="Holland P.W.H."/>
            <person name="King N."/>
            <person name="Lang F.B.F."/>
            <person name="Roger A.J."/>
            <person name="Ruiz-Trillo I."/>
            <person name="Lander E."/>
            <person name="Nusbaum C."/>
        </authorList>
    </citation>
    <scope>NUCLEOTIDE SEQUENCE [LARGE SCALE GENOMIC DNA]</scope>
    <source>
        <strain evidence="8">ATCC 38327</strain>
    </source>
</reference>
<keyword evidence="2 5" id="KW-0812">Transmembrane</keyword>
<dbReference type="STRING" id="578462.A0A0L0SC78"/>
<feature type="transmembrane region" description="Helical" evidence="5">
    <location>
        <begin position="50"/>
        <end position="75"/>
    </location>
</feature>
<feature type="transmembrane region" description="Helical" evidence="5">
    <location>
        <begin position="309"/>
        <end position="328"/>
    </location>
</feature>